<accession>A0A0R1YP08</accession>
<protein>
    <recommendedName>
        <fullName evidence="3">HTH tetR-type domain-containing protein</fullName>
    </recommendedName>
</protein>
<evidence type="ECO:0000256" key="1">
    <source>
        <dbReference type="ARBA" id="ARBA00023125"/>
    </source>
</evidence>
<name>A0A0R1YP08_9LACO</name>
<feature type="DNA-binding region" description="H-T-H motif" evidence="2">
    <location>
        <begin position="31"/>
        <end position="50"/>
    </location>
</feature>
<dbReference type="Pfam" id="PF00440">
    <property type="entry name" value="TetR_N"/>
    <property type="match status" value="1"/>
</dbReference>
<organism evidence="4 5">
    <name type="scientific">Lentilactobacillus parafarraginis DSM 18390 = JCM 14109</name>
    <dbReference type="NCBI Taxonomy" id="1423786"/>
    <lineage>
        <taxon>Bacteria</taxon>
        <taxon>Bacillati</taxon>
        <taxon>Bacillota</taxon>
        <taxon>Bacilli</taxon>
        <taxon>Lactobacillales</taxon>
        <taxon>Lactobacillaceae</taxon>
        <taxon>Lentilactobacillus</taxon>
    </lineage>
</organism>
<feature type="domain" description="HTH tetR-type" evidence="3">
    <location>
        <begin position="8"/>
        <end position="68"/>
    </location>
</feature>
<evidence type="ECO:0000313" key="4">
    <source>
        <dbReference type="EMBL" id="KRM43839.1"/>
    </source>
</evidence>
<dbReference type="PATRIC" id="fig|1423786.4.peg.1312"/>
<keyword evidence="1 2" id="KW-0238">DNA-binding</keyword>
<dbReference type="EMBL" id="AZFZ01000026">
    <property type="protein sequence ID" value="KRM43839.1"/>
    <property type="molecule type" value="Genomic_DNA"/>
</dbReference>
<gene>
    <name evidence="4" type="ORF">FD47_GL001214</name>
</gene>
<dbReference type="SUPFAM" id="SSF46689">
    <property type="entry name" value="Homeodomain-like"/>
    <property type="match status" value="1"/>
</dbReference>
<reference evidence="4 5" key="1">
    <citation type="journal article" date="2015" name="Genome Announc.">
        <title>Expanding the biotechnology potential of lactobacilli through comparative genomics of 213 strains and associated genera.</title>
        <authorList>
            <person name="Sun Z."/>
            <person name="Harris H.M."/>
            <person name="McCann A."/>
            <person name="Guo C."/>
            <person name="Argimon S."/>
            <person name="Zhang W."/>
            <person name="Yang X."/>
            <person name="Jeffery I.B."/>
            <person name="Cooney J.C."/>
            <person name="Kagawa T.F."/>
            <person name="Liu W."/>
            <person name="Song Y."/>
            <person name="Salvetti E."/>
            <person name="Wrobel A."/>
            <person name="Rasinkangas P."/>
            <person name="Parkhill J."/>
            <person name="Rea M.C."/>
            <person name="O'Sullivan O."/>
            <person name="Ritari J."/>
            <person name="Douillard F.P."/>
            <person name="Paul Ross R."/>
            <person name="Yang R."/>
            <person name="Briner A.E."/>
            <person name="Felis G.E."/>
            <person name="de Vos W.M."/>
            <person name="Barrangou R."/>
            <person name="Klaenhammer T.R."/>
            <person name="Caufield P.W."/>
            <person name="Cui Y."/>
            <person name="Zhang H."/>
            <person name="O'Toole P.W."/>
        </authorList>
    </citation>
    <scope>NUCLEOTIDE SEQUENCE [LARGE SCALE GENOMIC DNA]</scope>
    <source>
        <strain evidence="4 5">DSM 18390</strain>
    </source>
</reference>
<dbReference type="InterPro" id="IPR050624">
    <property type="entry name" value="HTH-type_Tx_Regulator"/>
</dbReference>
<dbReference type="PANTHER" id="PTHR43479:SF7">
    <property type="entry name" value="TETR-FAMILY TRANSCRIPTIONAL REGULATOR"/>
    <property type="match status" value="1"/>
</dbReference>
<evidence type="ECO:0000259" key="3">
    <source>
        <dbReference type="PROSITE" id="PS50977"/>
    </source>
</evidence>
<evidence type="ECO:0000256" key="2">
    <source>
        <dbReference type="PROSITE-ProRule" id="PRU00335"/>
    </source>
</evidence>
<dbReference type="GO" id="GO:0003677">
    <property type="term" value="F:DNA binding"/>
    <property type="evidence" value="ECO:0007669"/>
    <property type="project" value="UniProtKB-UniRule"/>
</dbReference>
<dbReference type="InterPro" id="IPR009057">
    <property type="entry name" value="Homeodomain-like_sf"/>
</dbReference>
<dbReference type="PANTHER" id="PTHR43479">
    <property type="entry name" value="ACREF/ENVCD OPERON REPRESSOR-RELATED"/>
    <property type="match status" value="1"/>
</dbReference>
<dbReference type="RefSeq" id="WP_054734452.1">
    <property type="nucleotide sequence ID" value="NZ_AZFZ01000026.1"/>
</dbReference>
<proteinExistence type="predicted"/>
<dbReference type="AlphaFoldDB" id="A0A0R1YP08"/>
<dbReference type="PROSITE" id="PS50977">
    <property type="entry name" value="HTH_TETR_2"/>
    <property type="match status" value="1"/>
</dbReference>
<evidence type="ECO:0000313" key="5">
    <source>
        <dbReference type="Proteomes" id="UP000051010"/>
    </source>
</evidence>
<dbReference type="Gene3D" id="1.10.357.10">
    <property type="entry name" value="Tetracycline Repressor, domain 2"/>
    <property type="match status" value="1"/>
</dbReference>
<comment type="caution">
    <text evidence="4">The sequence shown here is derived from an EMBL/GenBank/DDBJ whole genome shotgun (WGS) entry which is preliminary data.</text>
</comment>
<sequence length="184" mass="21046">MAATQSQQRTQRDISQAMLTLLKTKRFDDITIADICHEALIHRSTFYRYFRDKVDLANTIIRNLSEELAGTNSSEAVILTQVTHFITDNLDLIRHLIPENQSKFYDEFRQILENLLNERAKTAAYENDPTVKLIHQSPSPTLMTSFLANTLMGFLEEQIQSPTVDAQELESFLTDIINKLNGAI</sequence>
<dbReference type="InterPro" id="IPR001647">
    <property type="entry name" value="HTH_TetR"/>
</dbReference>
<dbReference type="Proteomes" id="UP000051010">
    <property type="component" value="Unassembled WGS sequence"/>
</dbReference>